<accession>M3C9Y2</accession>
<organism evidence="1 2">
    <name type="scientific">Sphaerulina musiva (strain SO2202)</name>
    <name type="common">Poplar stem canker fungus</name>
    <name type="synonym">Septoria musiva</name>
    <dbReference type="NCBI Taxonomy" id="692275"/>
    <lineage>
        <taxon>Eukaryota</taxon>
        <taxon>Fungi</taxon>
        <taxon>Dikarya</taxon>
        <taxon>Ascomycota</taxon>
        <taxon>Pezizomycotina</taxon>
        <taxon>Dothideomycetes</taxon>
        <taxon>Dothideomycetidae</taxon>
        <taxon>Mycosphaerellales</taxon>
        <taxon>Mycosphaerellaceae</taxon>
        <taxon>Sphaerulina</taxon>
    </lineage>
</organism>
<dbReference type="AlphaFoldDB" id="M3C9Y2"/>
<dbReference type="RefSeq" id="XP_016756786.1">
    <property type="nucleotide sequence ID" value="XM_016908454.1"/>
</dbReference>
<feature type="non-terminal residue" evidence="1">
    <location>
        <position position="1"/>
    </location>
</feature>
<proteinExistence type="predicted"/>
<dbReference type="Proteomes" id="UP000016931">
    <property type="component" value="Unassembled WGS sequence"/>
</dbReference>
<dbReference type="HOGENOM" id="CLU_2628747_0_0_1"/>
<keyword evidence="2" id="KW-1185">Reference proteome</keyword>
<sequence>GIILDKAIVDITIYKFTSGLRYIAVLRVKTVKTLIFKKLFDFSLFTTSLRSIGIVRKADINRR</sequence>
<dbReference type="EMBL" id="KB456270">
    <property type="protein sequence ID" value="EMF08665.1"/>
    <property type="molecule type" value="Genomic_DNA"/>
</dbReference>
<protein>
    <submittedName>
        <fullName evidence="1">Uncharacterized protein</fullName>
    </submittedName>
</protein>
<gene>
    <name evidence="1" type="ORF">SEPMUDRAFT_29459</name>
</gene>
<name>M3C9Y2_SPHMS</name>
<dbReference type="GeneID" id="27905591"/>
<feature type="non-terminal residue" evidence="1">
    <location>
        <position position="63"/>
    </location>
</feature>
<reference evidence="1 2" key="1">
    <citation type="journal article" date="2012" name="PLoS Pathog.">
        <title>Diverse lifestyles and strategies of plant pathogenesis encoded in the genomes of eighteen Dothideomycetes fungi.</title>
        <authorList>
            <person name="Ohm R.A."/>
            <person name="Feau N."/>
            <person name="Henrissat B."/>
            <person name="Schoch C.L."/>
            <person name="Horwitz B.A."/>
            <person name="Barry K.W."/>
            <person name="Condon B.J."/>
            <person name="Copeland A.C."/>
            <person name="Dhillon B."/>
            <person name="Glaser F."/>
            <person name="Hesse C.N."/>
            <person name="Kosti I."/>
            <person name="LaButti K."/>
            <person name="Lindquist E.A."/>
            <person name="Lucas S."/>
            <person name="Salamov A.A."/>
            <person name="Bradshaw R.E."/>
            <person name="Ciuffetti L."/>
            <person name="Hamelin R.C."/>
            <person name="Kema G.H.J."/>
            <person name="Lawrence C."/>
            <person name="Scott J.A."/>
            <person name="Spatafora J.W."/>
            <person name="Turgeon B.G."/>
            <person name="de Wit P.J.G.M."/>
            <person name="Zhong S."/>
            <person name="Goodwin S.B."/>
            <person name="Grigoriev I.V."/>
        </authorList>
    </citation>
    <scope>NUCLEOTIDE SEQUENCE [LARGE SCALE GENOMIC DNA]</scope>
    <source>
        <strain evidence="1 2">SO2202</strain>
    </source>
</reference>
<evidence type="ECO:0000313" key="2">
    <source>
        <dbReference type="Proteomes" id="UP000016931"/>
    </source>
</evidence>
<evidence type="ECO:0000313" key="1">
    <source>
        <dbReference type="EMBL" id="EMF08665.1"/>
    </source>
</evidence>